<dbReference type="STRING" id="762051.LKI_01990"/>
<feature type="region of interest" description="Disordered" evidence="1">
    <location>
        <begin position="188"/>
        <end position="221"/>
    </location>
</feature>
<dbReference type="HOGENOM" id="CLU_841542_0_0_9"/>
<organism evidence="3 4">
    <name type="scientific">Leuconostoc kimchii (strain IMSNU 11154 / KCTC 2386 / IH25)</name>
    <dbReference type="NCBI Taxonomy" id="762051"/>
    <lineage>
        <taxon>Bacteria</taxon>
        <taxon>Bacillati</taxon>
        <taxon>Bacillota</taxon>
        <taxon>Bacilli</taxon>
        <taxon>Lactobacillales</taxon>
        <taxon>Lactobacillaceae</taxon>
        <taxon>Leuconostoc</taxon>
    </lineage>
</organism>
<dbReference type="eggNOG" id="ENOG5031TB7">
    <property type="taxonomic scope" value="Bacteria"/>
</dbReference>
<gene>
    <name evidence="3" type="ordered locus">LKI_01990</name>
</gene>
<dbReference type="Proteomes" id="UP000002362">
    <property type="component" value="Chromosome"/>
</dbReference>
<dbReference type="RefSeq" id="WP_013102540.1">
    <property type="nucleotide sequence ID" value="NC_014136.1"/>
</dbReference>
<proteinExistence type="predicted"/>
<evidence type="ECO:0000256" key="1">
    <source>
        <dbReference type="SAM" id="MobiDB-lite"/>
    </source>
</evidence>
<keyword evidence="2" id="KW-0472">Membrane</keyword>
<accession>D5T0Z2</accession>
<dbReference type="PATRIC" id="fig|762051.18.peg.402"/>
<sequence>MSQENGNFYKKPWLWVLITIGVVLLLIALISATNKKDSNVKATDSSSKQKVYNLKVSSVKANDTSDWEISGTTSAPDGAKVFATYGDSSDTDYFGVNAATSKSMTSWAKVNNGKFTMLVDPLTLHYYSEYKTDTPIKAYLFAVTDLKGSLSKYNVESKISDDLQYDIAKNIKKTNLVLNKSQADYYNSLGSSSSSEKPDDDETSSSSSEATDASSSDDASSYQTGITYDQIARTPDDYKGKKMQFTGKVVQVMEDDDETQIRLAVDGNSDNIILVGYDPDTLKGSRVLEDDLVTISGDSVGTVSYKSAISGKITVPAIYAKIVNDQGKASDDYGY</sequence>
<evidence type="ECO:0000313" key="3">
    <source>
        <dbReference type="EMBL" id="ADG39941.1"/>
    </source>
</evidence>
<reference evidence="3 4" key="1">
    <citation type="journal article" date="2010" name="J. Bacteriol.">
        <title>Complete genome sequence analysis of Leuconostoc kimchii IMSNU 11154.</title>
        <authorList>
            <person name="Oh H.M."/>
            <person name="Cho Y.J."/>
            <person name="Kim B.K."/>
            <person name="Roe J.H."/>
            <person name="Kang S.O."/>
            <person name="Nahm B.H."/>
            <person name="Jeong G."/>
            <person name="Han H.U."/>
            <person name="Chun J."/>
        </authorList>
    </citation>
    <scope>NUCLEOTIDE SEQUENCE [LARGE SCALE GENOMIC DNA]</scope>
    <source>
        <strain evidence="4">IMSNU 11154 / KCTC 2386 / IH25</strain>
    </source>
</reference>
<protein>
    <submittedName>
        <fullName evidence="3">TcdA-E operon negative regulator</fullName>
    </submittedName>
</protein>
<evidence type="ECO:0000256" key="2">
    <source>
        <dbReference type="SAM" id="Phobius"/>
    </source>
</evidence>
<evidence type="ECO:0000313" key="4">
    <source>
        <dbReference type="Proteomes" id="UP000002362"/>
    </source>
</evidence>
<dbReference type="AlphaFoldDB" id="D5T0Z2"/>
<keyword evidence="2" id="KW-0812">Transmembrane</keyword>
<name>D5T0Z2_LEUKI</name>
<dbReference type="KEGG" id="lki:LKI_01990"/>
<feature type="compositionally biased region" description="Low complexity" evidence="1">
    <location>
        <begin position="204"/>
        <end position="221"/>
    </location>
</feature>
<keyword evidence="2" id="KW-1133">Transmembrane helix</keyword>
<feature type="transmembrane region" description="Helical" evidence="2">
    <location>
        <begin position="12"/>
        <end position="32"/>
    </location>
</feature>
<dbReference type="EMBL" id="CP001758">
    <property type="protein sequence ID" value="ADG39941.1"/>
    <property type="molecule type" value="Genomic_DNA"/>
</dbReference>